<evidence type="ECO:0000313" key="4">
    <source>
        <dbReference type="Proteomes" id="UP001162889"/>
    </source>
</evidence>
<reference evidence="2" key="2">
    <citation type="submission" date="2022-03" db="EMBL/GenBank/DDBJ databases">
        <title>Genome Encyclopedia of Bacteria and Archaea VI: Functional Genomics of Type Strains.</title>
        <authorList>
            <person name="Whitman W."/>
        </authorList>
    </citation>
    <scope>NUCLEOTIDE SEQUENCE</scope>
    <source>
        <strain evidence="2">HSC-15S17</strain>
    </source>
</reference>
<evidence type="ECO:0000313" key="3">
    <source>
        <dbReference type="Proteomes" id="UP001155901"/>
    </source>
</evidence>
<accession>A0AA41H713</accession>
<organism evidence="1 3">
    <name type="scientific">Duganella violaceipulchra</name>
    <dbReference type="NCBI Taxonomy" id="2849652"/>
    <lineage>
        <taxon>Bacteria</taxon>
        <taxon>Pseudomonadati</taxon>
        <taxon>Pseudomonadota</taxon>
        <taxon>Betaproteobacteria</taxon>
        <taxon>Burkholderiales</taxon>
        <taxon>Oxalobacteraceae</taxon>
        <taxon>Telluria group</taxon>
        <taxon>Duganella</taxon>
    </lineage>
</organism>
<protein>
    <submittedName>
        <fullName evidence="1">TIGR02285 family protein</fullName>
    </submittedName>
    <submittedName>
        <fullName evidence="2">Uncharacterized protein (TIGR02285 family)</fullName>
    </submittedName>
</protein>
<dbReference type="Proteomes" id="UP001162889">
    <property type="component" value="Unassembled WGS sequence"/>
</dbReference>
<dbReference type="AlphaFoldDB" id="A0AA41H713"/>
<dbReference type="InterPro" id="IPR011972">
    <property type="entry name" value="CHP02285"/>
</dbReference>
<proteinExistence type="predicted"/>
<comment type="caution">
    <text evidence="1">The sequence shown here is derived from an EMBL/GenBank/DDBJ whole genome shotgun (WGS) entry which is preliminary data.</text>
</comment>
<dbReference type="NCBIfam" id="TIGR02285">
    <property type="entry name" value="TIGR02285 family protein"/>
    <property type="match status" value="1"/>
</dbReference>
<dbReference type="Proteomes" id="UP001155901">
    <property type="component" value="Unassembled WGS sequence"/>
</dbReference>
<gene>
    <name evidence="1" type="ORF">KVP70_19955</name>
    <name evidence="2" type="ORF">L1274_003732</name>
</gene>
<sequence length="268" mass="29753">MTWLMPDFPPIGIPVHGQPTDGMADQLVKYIVARWPEASHRFLYANPNRVWSMLASGEQACFTGALRTPERERFAYFRNTYLLPPPQLIIRPEVLAAIPLNAKDEAEPGPLMNNPALHGVVIEKRAYGHAVDALLAQPAASPNIKRLAASNYGKTIFTMMTMDRGDYTIDYDFVLAYAASTDAQLARLKAIPLAGADALIVGGIACPRTAWGRSAIQKIDALLASREGSSVLLQAQARWISKESALRYNEAMKEFFRRLETPQKYEHP</sequence>
<keyword evidence="4" id="KW-1185">Reference proteome</keyword>
<evidence type="ECO:0000313" key="1">
    <source>
        <dbReference type="EMBL" id="MBV6323212.1"/>
    </source>
</evidence>
<name>A0AA41H713_9BURK</name>
<reference evidence="1" key="1">
    <citation type="submission" date="2021-07" db="EMBL/GenBank/DDBJ databases">
        <title>Characterization of violacein-producing bacteria and related species.</title>
        <authorList>
            <person name="Wilson H.S."/>
            <person name="De Leon M.E."/>
        </authorList>
    </citation>
    <scope>NUCLEOTIDE SEQUENCE</scope>
    <source>
        <strain evidence="1">HSC-15S17</strain>
    </source>
</reference>
<dbReference type="EMBL" id="JALJZU010000007">
    <property type="protein sequence ID" value="MCP2010000.1"/>
    <property type="molecule type" value="Genomic_DNA"/>
</dbReference>
<evidence type="ECO:0000313" key="2">
    <source>
        <dbReference type="EMBL" id="MCP2010000.1"/>
    </source>
</evidence>
<dbReference type="EMBL" id="JAHTGR010000010">
    <property type="protein sequence ID" value="MBV6323212.1"/>
    <property type="molecule type" value="Genomic_DNA"/>
</dbReference>